<evidence type="ECO:0000313" key="2">
    <source>
        <dbReference type="EMBL" id="GAH17787.1"/>
    </source>
</evidence>
<keyword evidence="1" id="KW-0812">Transmembrane</keyword>
<reference evidence="2" key="1">
    <citation type="journal article" date="2014" name="Front. Microbiol.">
        <title>High frequency of phylogenetically diverse reductive dehalogenase-homologous genes in deep subseafloor sedimentary metagenomes.</title>
        <authorList>
            <person name="Kawai M."/>
            <person name="Futagami T."/>
            <person name="Toyoda A."/>
            <person name="Takaki Y."/>
            <person name="Nishi S."/>
            <person name="Hori S."/>
            <person name="Arai W."/>
            <person name="Tsubouchi T."/>
            <person name="Morono Y."/>
            <person name="Uchiyama I."/>
            <person name="Ito T."/>
            <person name="Fujiyama A."/>
            <person name="Inagaki F."/>
            <person name="Takami H."/>
        </authorList>
    </citation>
    <scope>NUCLEOTIDE SEQUENCE</scope>
    <source>
        <strain evidence="2">Expedition CK06-06</strain>
    </source>
</reference>
<feature type="transmembrane region" description="Helical" evidence="1">
    <location>
        <begin position="163"/>
        <end position="184"/>
    </location>
</feature>
<comment type="caution">
    <text evidence="2">The sequence shown here is derived from an EMBL/GenBank/DDBJ whole genome shotgun (WGS) entry which is preliminary data.</text>
</comment>
<name>X1DC32_9ZZZZ</name>
<gene>
    <name evidence="2" type="ORF">S01H4_58980</name>
</gene>
<keyword evidence="1" id="KW-0472">Membrane</keyword>
<feature type="transmembrane region" description="Helical" evidence="1">
    <location>
        <begin position="21"/>
        <end position="43"/>
    </location>
</feature>
<feature type="transmembrane region" description="Helical" evidence="1">
    <location>
        <begin position="136"/>
        <end position="157"/>
    </location>
</feature>
<dbReference type="AlphaFoldDB" id="X1DC32"/>
<evidence type="ECO:0000256" key="1">
    <source>
        <dbReference type="SAM" id="Phobius"/>
    </source>
</evidence>
<dbReference type="InterPro" id="IPR025495">
    <property type="entry name" value="DUF4386"/>
</dbReference>
<feature type="transmembrane region" description="Helical" evidence="1">
    <location>
        <begin position="55"/>
        <end position="79"/>
    </location>
</feature>
<evidence type="ECO:0008006" key="3">
    <source>
        <dbReference type="Google" id="ProtNLM"/>
    </source>
</evidence>
<protein>
    <recommendedName>
        <fullName evidence="3">DUF4386 domain-containing protein</fullName>
    </recommendedName>
</protein>
<dbReference type="EMBL" id="BART01034522">
    <property type="protein sequence ID" value="GAH17787.1"/>
    <property type="molecule type" value="Genomic_DNA"/>
</dbReference>
<proteinExistence type="predicted"/>
<feature type="non-terminal residue" evidence="2">
    <location>
        <position position="1"/>
    </location>
</feature>
<organism evidence="2">
    <name type="scientific">marine sediment metagenome</name>
    <dbReference type="NCBI Taxonomy" id="412755"/>
    <lineage>
        <taxon>unclassified sequences</taxon>
        <taxon>metagenomes</taxon>
        <taxon>ecological metagenomes</taxon>
    </lineage>
</organism>
<feature type="transmembrane region" description="Helical" evidence="1">
    <location>
        <begin position="105"/>
        <end position="127"/>
    </location>
</feature>
<dbReference type="Pfam" id="PF14329">
    <property type="entry name" value="DUF4386"/>
    <property type="match status" value="1"/>
</dbReference>
<keyword evidence="1" id="KW-1133">Transmembrane helix</keyword>
<accession>X1DC32</accession>
<sequence>PGNDAATFNNIMANEWLFRTIAAYDLLMIVSVVILSLALYVILKTVNKNLALLALLFRYGEAILNGFGVLSSLIVLLLLNGEDYSAVFETEQLQALVGLFLDVRYAAISIVIVLVSLGTIVFCYLFYKSNYIPRILAAWGIFSFSLLLISTFVSILVPNYEVIPQIPGIPAFIFEVTIGLWLLIKGVNVEEWEKRALESA</sequence>